<dbReference type="Gene3D" id="3.40.462.20">
    <property type="match status" value="1"/>
</dbReference>
<evidence type="ECO:0000259" key="7">
    <source>
        <dbReference type="PROSITE" id="PS51387"/>
    </source>
</evidence>
<dbReference type="InterPro" id="IPR006094">
    <property type="entry name" value="Oxid_FAD_bind_N"/>
</dbReference>
<dbReference type="Pfam" id="PF01565">
    <property type="entry name" value="FAD_binding_4"/>
    <property type="match status" value="1"/>
</dbReference>
<sequence>MVAHSLLLFLAFLLSTVLSFVSCRPDLVTELNNAGVSTHGADSQEYKEASVSFNHRYKFQPAAIVFPRNPDQVSSAVKIGAERGVKVVARSGGHSYIANGLGGQSGSLVLDLSKMKSITYDSATHKAVVQTGSRLGDVALTLEGDGRGRGIPHGTCPSVGIGGHAAFGGFGHASRMWGLTLDAIDSLEVVLANGTITHACRSSHPELFWAMRGAAPSFGITTSITFNTHPIPSEAYVYHIAWSQGLTPTELTRVVMALQTFVTSSESNIPPELSLYLSLGKSKEGRLYAEITGGWYGSQDAFDELFDPFLRGLQAEDGDYVPLPEKRRFDGDGTYIRALKANAYRESLDTTEPEPGKPFYAKSLTVPESESLKERAVRAFTEYLADEGNSMGASEDLDWFILFELFGCVNSRINAIPVGDTAFARRDTLWTIQLYVYSALNADFSERGFGLLDGAVSKIVGNMPAGWEYGAYMNYVDDRLGGEGSADEEKHLRMYYGTHYPRLQALKREVDPGNVFEFPTSIRG</sequence>
<dbReference type="Gene3D" id="3.30.465.10">
    <property type="match status" value="1"/>
</dbReference>
<keyword evidence="9" id="KW-1185">Reference proteome</keyword>
<dbReference type="InterPro" id="IPR036318">
    <property type="entry name" value="FAD-bd_PCMH-like_sf"/>
</dbReference>
<organism evidence="8 9">
    <name type="scientific">Marasmius tenuissimus</name>
    <dbReference type="NCBI Taxonomy" id="585030"/>
    <lineage>
        <taxon>Eukaryota</taxon>
        <taxon>Fungi</taxon>
        <taxon>Dikarya</taxon>
        <taxon>Basidiomycota</taxon>
        <taxon>Agaricomycotina</taxon>
        <taxon>Agaricomycetes</taxon>
        <taxon>Agaricomycetidae</taxon>
        <taxon>Agaricales</taxon>
        <taxon>Marasmiineae</taxon>
        <taxon>Marasmiaceae</taxon>
        <taxon>Marasmius</taxon>
    </lineage>
</organism>
<dbReference type="InterPro" id="IPR016166">
    <property type="entry name" value="FAD-bd_PCMH"/>
</dbReference>
<proteinExistence type="inferred from homology"/>
<comment type="cofactor">
    <cofactor evidence="1">
        <name>FAD</name>
        <dbReference type="ChEBI" id="CHEBI:57692"/>
    </cofactor>
</comment>
<reference evidence="8 9" key="1">
    <citation type="submission" date="2024-05" db="EMBL/GenBank/DDBJ databases">
        <title>A draft genome resource for the thread blight pathogen Marasmius tenuissimus strain MS-2.</title>
        <authorList>
            <person name="Yulfo-Soto G.E."/>
            <person name="Baruah I.K."/>
            <person name="Amoako-Attah I."/>
            <person name="Bukari Y."/>
            <person name="Meinhardt L.W."/>
            <person name="Bailey B.A."/>
            <person name="Cohen S.P."/>
        </authorList>
    </citation>
    <scope>NUCLEOTIDE SEQUENCE [LARGE SCALE GENOMIC DNA]</scope>
    <source>
        <strain evidence="8 9">MS-2</strain>
    </source>
</reference>
<evidence type="ECO:0000256" key="3">
    <source>
        <dbReference type="ARBA" id="ARBA00022630"/>
    </source>
</evidence>
<keyword evidence="3" id="KW-0285">Flavoprotein</keyword>
<evidence type="ECO:0000256" key="4">
    <source>
        <dbReference type="ARBA" id="ARBA00022827"/>
    </source>
</evidence>
<dbReference type="EMBL" id="JBBXMP010000065">
    <property type="protein sequence ID" value="KAL0064217.1"/>
    <property type="molecule type" value="Genomic_DNA"/>
</dbReference>
<protein>
    <recommendedName>
        <fullName evidence="7">FAD-binding PCMH-type domain-containing protein</fullName>
    </recommendedName>
</protein>
<keyword evidence="4" id="KW-0274">FAD</keyword>
<evidence type="ECO:0000256" key="2">
    <source>
        <dbReference type="ARBA" id="ARBA00005466"/>
    </source>
</evidence>
<evidence type="ECO:0000313" key="8">
    <source>
        <dbReference type="EMBL" id="KAL0064217.1"/>
    </source>
</evidence>
<dbReference type="Pfam" id="PF08031">
    <property type="entry name" value="BBE"/>
    <property type="match status" value="1"/>
</dbReference>
<comment type="similarity">
    <text evidence="2">Belongs to the oxygen-dependent FAD-linked oxidoreductase family.</text>
</comment>
<name>A0ABR2ZR94_9AGAR</name>
<dbReference type="PANTHER" id="PTHR42973">
    <property type="entry name" value="BINDING OXIDOREDUCTASE, PUTATIVE (AFU_ORTHOLOGUE AFUA_1G17690)-RELATED"/>
    <property type="match status" value="1"/>
</dbReference>
<accession>A0ABR2ZR94</accession>
<dbReference type="PANTHER" id="PTHR42973:SF39">
    <property type="entry name" value="FAD-BINDING PCMH-TYPE DOMAIN-CONTAINING PROTEIN"/>
    <property type="match status" value="1"/>
</dbReference>
<feature type="signal peptide" evidence="6">
    <location>
        <begin position="1"/>
        <end position="19"/>
    </location>
</feature>
<keyword evidence="5" id="KW-0560">Oxidoreductase</keyword>
<dbReference type="InterPro" id="IPR050416">
    <property type="entry name" value="FAD-linked_Oxidoreductase"/>
</dbReference>
<keyword evidence="6" id="KW-0732">Signal</keyword>
<dbReference type="InterPro" id="IPR016169">
    <property type="entry name" value="FAD-bd_PCMH_sub2"/>
</dbReference>
<dbReference type="Proteomes" id="UP001437256">
    <property type="component" value="Unassembled WGS sequence"/>
</dbReference>
<dbReference type="SUPFAM" id="SSF56176">
    <property type="entry name" value="FAD-binding/transporter-associated domain-like"/>
    <property type="match status" value="1"/>
</dbReference>
<feature type="chain" id="PRO_5046185462" description="FAD-binding PCMH-type domain-containing protein" evidence="6">
    <location>
        <begin position="20"/>
        <end position="524"/>
    </location>
</feature>
<feature type="domain" description="FAD-binding PCMH-type" evidence="7">
    <location>
        <begin position="57"/>
        <end position="231"/>
    </location>
</feature>
<dbReference type="InterPro" id="IPR012951">
    <property type="entry name" value="BBE"/>
</dbReference>
<gene>
    <name evidence="8" type="ORF">AAF712_008797</name>
</gene>
<dbReference type="PROSITE" id="PS51387">
    <property type="entry name" value="FAD_PCMH"/>
    <property type="match status" value="1"/>
</dbReference>
<evidence type="ECO:0000256" key="1">
    <source>
        <dbReference type="ARBA" id="ARBA00001974"/>
    </source>
</evidence>
<evidence type="ECO:0000256" key="5">
    <source>
        <dbReference type="ARBA" id="ARBA00023002"/>
    </source>
</evidence>
<comment type="caution">
    <text evidence="8">The sequence shown here is derived from an EMBL/GenBank/DDBJ whole genome shotgun (WGS) entry which is preliminary data.</text>
</comment>
<evidence type="ECO:0000313" key="9">
    <source>
        <dbReference type="Proteomes" id="UP001437256"/>
    </source>
</evidence>
<evidence type="ECO:0000256" key="6">
    <source>
        <dbReference type="SAM" id="SignalP"/>
    </source>
</evidence>